<organism evidence="10 11">
    <name type="scientific">Fibrobacter intestinalis</name>
    <dbReference type="NCBI Taxonomy" id="28122"/>
    <lineage>
        <taxon>Bacteria</taxon>
        <taxon>Pseudomonadati</taxon>
        <taxon>Fibrobacterota</taxon>
        <taxon>Fibrobacteria</taxon>
        <taxon>Fibrobacterales</taxon>
        <taxon>Fibrobacteraceae</taxon>
        <taxon>Fibrobacter</taxon>
    </lineage>
</organism>
<evidence type="ECO:0000256" key="6">
    <source>
        <dbReference type="ARBA" id="ARBA00023136"/>
    </source>
</evidence>
<dbReference type="STRING" id="28122.SAMN02745108_02174"/>
<dbReference type="AlphaFoldDB" id="A0A1T4Q610"/>
<keyword evidence="3 8" id="KW-0812">Transmembrane</keyword>
<evidence type="ECO:0000256" key="5">
    <source>
        <dbReference type="ARBA" id="ARBA00023065"/>
    </source>
</evidence>
<dbReference type="EMBL" id="FUWU01000043">
    <property type="protein sequence ID" value="SJZ99202.1"/>
    <property type="molecule type" value="Genomic_DNA"/>
</dbReference>
<sequence>MVRTLRLLKLLNLIKAFRYSKTLKIIGSVAKIIVVASFAGFYILISALLVFNVEPDTFNTFFDAVYWATVSLTTVGYGDLYPVTPIGKAVSMVSSVFGIAIIALPASIITAGYMKALDEYVDEKKARNGRK</sequence>
<dbReference type="PRINTS" id="PR00169">
    <property type="entry name" value="KCHANNEL"/>
</dbReference>
<evidence type="ECO:0000313" key="11">
    <source>
        <dbReference type="Proteomes" id="UP000190449"/>
    </source>
</evidence>
<evidence type="ECO:0000256" key="2">
    <source>
        <dbReference type="ARBA" id="ARBA00022448"/>
    </source>
</evidence>
<dbReference type="InterPro" id="IPR013099">
    <property type="entry name" value="K_chnl_dom"/>
</dbReference>
<keyword evidence="2" id="KW-0813">Transport</keyword>
<dbReference type="Gene3D" id="1.10.287.70">
    <property type="match status" value="1"/>
</dbReference>
<feature type="transmembrane region" description="Helical" evidence="8">
    <location>
        <begin position="25"/>
        <end position="52"/>
    </location>
</feature>
<evidence type="ECO:0000313" key="10">
    <source>
        <dbReference type="EMBL" id="SJZ99202.1"/>
    </source>
</evidence>
<feature type="transmembrane region" description="Helical" evidence="8">
    <location>
        <begin position="64"/>
        <end position="81"/>
    </location>
</feature>
<dbReference type="Pfam" id="PF07885">
    <property type="entry name" value="Ion_trans_2"/>
    <property type="match status" value="1"/>
</dbReference>
<dbReference type="PANTHER" id="PTHR11537:SF254">
    <property type="entry name" value="POTASSIUM VOLTAGE-GATED CHANNEL PROTEIN SHAB"/>
    <property type="match status" value="1"/>
</dbReference>
<keyword evidence="6 8" id="KW-0472">Membrane</keyword>
<evidence type="ECO:0000259" key="9">
    <source>
        <dbReference type="Pfam" id="PF07885"/>
    </source>
</evidence>
<dbReference type="PANTHER" id="PTHR11537">
    <property type="entry name" value="VOLTAGE-GATED POTASSIUM CHANNEL"/>
    <property type="match status" value="1"/>
</dbReference>
<evidence type="ECO:0000256" key="1">
    <source>
        <dbReference type="ARBA" id="ARBA00004141"/>
    </source>
</evidence>
<dbReference type="Proteomes" id="UP000190449">
    <property type="component" value="Unassembled WGS sequence"/>
</dbReference>
<accession>A0A1T4Q610</accession>
<gene>
    <name evidence="10" type="ORF">SAMN02745108_02174</name>
</gene>
<dbReference type="GO" id="GO:0001508">
    <property type="term" value="P:action potential"/>
    <property type="evidence" value="ECO:0007669"/>
    <property type="project" value="TreeGrafter"/>
</dbReference>
<keyword evidence="4 8" id="KW-1133">Transmembrane helix</keyword>
<dbReference type="SUPFAM" id="SSF81324">
    <property type="entry name" value="Voltage-gated potassium channels"/>
    <property type="match status" value="1"/>
</dbReference>
<evidence type="ECO:0000256" key="8">
    <source>
        <dbReference type="SAM" id="Phobius"/>
    </source>
</evidence>
<dbReference type="GO" id="GO:0008076">
    <property type="term" value="C:voltage-gated potassium channel complex"/>
    <property type="evidence" value="ECO:0007669"/>
    <property type="project" value="InterPro"/>
</dbReference>
<keyword evidence="7" id="KW-0407">Ion channel</keyword>
<evidence type="ECO:0000256" key="3">
    <source>
        <dbReference type="ARBA" id="ARBA00022692"/>
    </source>
</evidence>
<evidence type="ECO:0000256" key="4">
    <source>
        <dbReference type="ARBA" id="ARBA00022989"/>
    </source>
</evidence>
<comment type="subcellular location">
    <subcellularLocation>
        <location evidence="1">Membrane</location>
        <topology evidence="1">Multi-pass membrane protein</topology>
    </subcellularLocation>
</comment>
<feature type="domain" description="Potassium channel" evidence="9">
    <location>
        <begin position="43"/>
        <end position="110"/>
    </location>
</feature>
<dbReference type="InterPro" id="IPR028325">
    <property type="entry name" value="VG_K_chnl"/>
</dbReference>
<feature type="transmembrane region" description="Helical" evidence="8">
    <location>
        <begin position="93"/>
        <end position="114"/>
    </location>
</feature>
<keyword evidence="5" id="KW-0406">Ion transport</keyword>
<dbReference type="GO" id="GO:0005249">
    <property type="term" value="F:voltage-gated potassium channel activity"/>
    <property type="evidence" value="ECO:0007669"/>
    <property type="project" value="InterPro"/>
</dbReference>
<protein>
    <submittedName>
        <fullName evidence="10">Ion channel</fullName>
    </submittedName>
</protein>
<evidence type="ECO:0000256" key="7">
    <source>
        <dbReference type="ARBA" id="ARBA00023303"/>
    </source>
</evidence>
<reference evidence="10 11" key="1">
    <citation type="submission" date="2017-02" db="EMBL/GenBank/DDBJ databases">
        <authorList>
            <person name="Peterson S.W."/>
        </authorList>
    </citation>
    <scope>NUCLEOTIDE SEQUENCE [LARGE SCALE GENOMIC DNA]</scope>
    <source>
        <strain evidence="10 11">ATCC 43854</strain>
    </source>
</reference>
<proteinExistence type="predicted"/>
<name>A0A1T4Q610_9BACT</name>